<feature type="coiled-coil region" evidence="1">
    <location>
        <begin position="188"/>
        <end position="222"/>
    </location>
</feature>
<feature type="domain" description="AprE-like beta-barrel" evidence="2">
    <location>
        <begin position="275"/>
        <end position="318"/>
    </location>
</feature>
<keyword evidence="1" id="KW-0175">Coiled coil</keyword>
<protein>
    <submittedName>
        <fullName evidence="3">HlyD family secretion protein</fullName>
    </submittedName>
</protein>
<dbReference type="Pfam" id="PF26002">
    <property type="entry name" value="Beta-barrel_AprE"/>
    <property type="match status" value="1"/>
</dbReference>
<evidence type="ECO:0000313" key="3">
    <source>
        <dbReference type="EMBL" id="MFD0983872.1"/>
    </source>
</evidence>
<dbReference type="EMBL" id="JBHTIZ010000012">
    <property type="protein sequence ID" value="MFD0983872.1"/>
    <property type="molecule type" value="Genomic_DNA"/>
</dbReference>
<keyword evidence="4" id="KW-1185">Reference proteome</keyword>
<dbReference type="PANTHER" id="PTHR30386:SF28">
    <property type="entry name" value="EXPORTED PROTEIN"/>
    <property type="match status" value="1"/>
</dbReference>
<dbReference type="Gene3D" id="2.40.50.100">
    <property type="match status" value="1"/>
</dbReference>
<organism evidence="3 4">
    <name type="scientific">Flavobacterium myungsuense</name>
    <dbReference type="NCBI Taxonomy" id="651823"/>
    <lineage>
        <taxon>Bacteria</taxon>
        <taxon>Pseudomonadati</taxon>
        <taxon>Bacteroidota</taxon>
        <taxon>Flavobacteriia</taxon>
        <taxon>Flavobacteriales</taxon>
        <taxon>Flavobacteriaceae</taxon>
        <taxon>Flavobacterium</taxon>
    </lineage>
</organism>
<dbReference type="InterPro" id="IPR050739">
    <property type="entry name" value="MFP"/>
</dbReference>
<evidence type="ECO:0000259" key="2">
    <source>
        <dbReference type="Pfam" id="PF26002"/>
    </source>
</evidence>
<comment type="caution">
    <text evidence="3">The sequence shown here is derived from an EMBL/GenBank/DDBJ whole genome shotgun (WGS) entry which is preliminary data.</text>
</comment>
<reference evidence="4" key="1">
    <citation type="journal article" date="2019" name="Int. J. Syst. Evol. Microbiol.">
        <title>The Global Catalogue of Microorganisms (GCM) 10K type strain sequencing project: providing services to taxonomists for standard genome sequencing and annotation.</title>
        <authorList>
            <consortium name="The Broad Institute Genomics Platform"/>
            <consortium name="The Broad Institute Genome Sequencing Center for Infectious Disease"/>
            <person name="Wu L."/>
            <person name="Ma J."/>
        </authorList>
    </citation>
    <scope>NUCLEOTIDE SEQUENCE [LARGE SCALE GENOMIC DNA]</scope>
    <source>
        <strain evidence="4">CECT 7649</strain>
    </source>
</reference>
<accession>A0ABW3J093</accession>
<gene>
    <name evidence="3" type="ORF">ACFQ0S_05210</name>
</gene>
<dbReference type="SUPFAM" id="SSF51230">
    <property type="entry name" value="Single hybrid motif"/>
    <property type="match status" value="1"/>
</dbReference>
<evidence type="ECO:0000256" key="1">
    <source>
        <dbReference type="SAM" id="Coils"/>
    </source>
</evidence>
<evidence type="ECO:0000313" key="4">
    <source>
        <dbReference type="Proteomes" id="UP001597051"/>
    </source>
</evidence>
<sequence>MNDTVNFKEGQIFSDTPQLKINAPNEVKIIKVLTKEGQEVSKGDTLFVLENKKTSSEFNVLNTDVASMENKIGVINRLIQNTVERKKSLQQLLYIQSNIYKTDRKKTALEITSLNNKINLSSQQTSILTDKFKTDSLLYAKGAISRYEMTDAKNRNLDIKKGQVDINSSYSNKNYDFENLYNNYSRSKNDLKRSIIDVDNEIQNYQRDIIELKAQIKDGKYNLNYISDELQKLVIVSPINGTVSNLFNARQNIEIVNKGELLTIIAPKKESFYAKVILDEKDLTYIKNGQEINLKLDAYNYYRFGAIKGKITYVSPSDVDRTFYCLATIKKYNPNINLKAGYKLKGEVIIERMQLYQYIIKKLFNNIDNSVN</sequence>
<dbReference type="PANTHER" id="PTHR30386">
    <property type="entry name" value="MEMBRANE FUSION SUBUNIT OF EMRAB-TOLC MULTIDRUG EFFLUX PUMP"/>
    <property type="match status" value="1"/>
</dbReference>
<dbReference type="RefSeq" id="WP_379758395.1">
    <property type="nucleotide sequence ID" value="NZ_JBHSYB010000063.1"/>
</dbReference>
<proteinExistence type="predicted"/>
<dbReference type="PRINTS" id="PR01490">
    <property type="entry name" value="RTXTOXIND"/>
</dbReference>
<name>A0ABW3J093_9FLAO</name>
<dbReference type="Proteomes" id="UP001597051">
    <property type="component" value="Unassembled WGS sequence"/>
</dbReference>
<dbReference type="InterPro" id="IPR011053">
    <property type="entry name" value="Single_hybrid_motif"/>
</dbReference>
<dbReference type="InterPro" id="IPR058982">
    <property type="entry name" value="Beta-barrel_AprE"/>
</dbReference>
<dbReference type="Gene3D" id="2.40.30.170">
    <property type="match status" value="1"/>
</dbReference>